<comment type="caution">
    <text evidence="2">The sequence shown here is derived from an EMBL/GenBank/DDBJ whole genome shotgun (WGS) entry which is preliminary data.</text>
</comment>
<dbReference type="RefSeq" id="WP_188646354.1">
    <property type="nucleotide sequence ID" value="NZ_BMHQ01000002.1"/>
</dbReference>
<keyword evidence="3" id="KW-1185">Reference proteome</keyword>
<dbReference type="InterPro" id="IPR018540">
    <property type="entry name" value="Spo0E-like"/>
</dbReference>
<proteinExistence type="predicted"/>
<dbReference type="Gene3D" id="4.10.280.10">
    <property type="entry name" value="Helix-loop-helix DNA-binding domain"/>
    <property type="match status" value="1"/>
</dbReference>
<dbReference type="Proteomes" id="UP000625210">
    <property type="component" value="Unassembled WGS sequence"/>
</dbReference>
<evidence type="ECO:0000313" key="2">
    <source>
        <dbReference type="EMBL" id="GGE06891.1"/>
    </source>
</evidence>
<dbReference type="GO" id="GO:0046983">
    <property type="term" value="F:protein dimerization activity"/>
    <property type="evidence" value="ECO:0007669"/>
    <property type="project" value="InterPro"/>
</dbReference>
<evidence type="ECO:0008006" key="4">
    <source>
        <dbReference type="Google" id="ProtNLM"/>
    </source>
</evidence>
<dbReference type="GO" id="GO:0043937">
    <property type="term" value="P:regulation of sporulation"/>
    <property type="evidence" value="ECO:0007669"/>
    <property type="project" value="InterPro"/>
</dbReference>
<gene>
    <name evidence="2" type="ORF">GCM10011571_05060</name>
</gene>
<protein>
    <recommendedName>
        <fullName evidence="4">Spo0E like sporulation regulatory protein</fullName>
    </recommendedName>
</protein>
<dbReference type="EMBL" id="BMHQ01000002">
    <property type="protein sequence ID" value="GGE06891.1"/>
    <property type="molecule type" value="Genomic_DNA"/>
</dbReference>
<keyword evidence="1" id="KW-0175">Coiled coil</keyword>
<reference evidence="2" key="2">
    <citation type="submission" date="2020-09" db="EMBL/GenBank/DDBJ databases">
        <authorList>
            <person name="Sun Q."/>
            <person name="Zhou Y."/>
        </authorList>
    </citation>
    <scope>NUCLEOTIDE SEQUENCE</scope>
    <source>
        <strain evidence="2">CGMCC 1.15179</strain>
    </source>
</reference>
<sequence>MIFQKSLEEEIESTRKEMEKAALELGLTHPRVIEISQELDALHNQWNRLNEEVKENSEIYMVRPYAMPLRGVAAVRA</sequence>
<dbReference type="InterPro" id="IPR036638">
    <property type="entry name" value="HLH_DNA-bd_sf"/>
</dbReference>
<accession>A0A8J2VBK4</accession>
<organism evidence="2 3">
    <name type="scientific">Marinithermofilum abyssi</name>
    <dbReference type="NCBI Taxonomy" id="1571185"/>
    <lineage>
        <taxon>Bacteria</taxon>
        <taxon>Bacillati</taxon>
        <taxon>Bacillota</taxon>
        <taxon>Bacilli</taxon>
        <taxon>Bacillales</taxon>
        <taxon>Thermoactinomycetaceae</taxon>
        <taxon>Marinithermofilum</taxon>
    </lineage>
</organism>
<dbReference type="SUPFAM" id="SSF140500">
    <property type="entry name" value="BAS1536-like"/>
    <property type="match status" value="1"/>
</dbReference>
<dbReference type="AlphaFoldDB" id="A0A8J2VBK4"/>
<dbReference type="InterPro" id="IPR037208">
    <property type="entry name" value="Spo0E-like_sf"/>
</dbReference>
<dbReference type="Pfam" id="PF09388">
    <property type="entry name" value="SpoOE-like"/>
    <property type="match status" value="1"/>
</dbReference>
<feature type="coiled-coil region" evidence="1">
    <location>
        <begin position="4"/>
        <end position="52"/>
    </location>
</feature>
<evidence type="ECO:0000313" key="3">
    <source>
        <dbReference type="Proteomes" id="UP000625210"/>
    </source>
</evidence>
<evidence type="ECO:0000256" key="1">
    <source>
        <dbReference type="SAM" id="Coils"/>
    </source>
</evidence>
<name>A0A8J2VBK4_9BACL</name>
<reference evidence="2" key="1">
    <citation type="journal article" date="2014" name="Int. J. Syst. Evol. Microbiol.">
        <title>Complete genome sequence of Corynebacterium casei LMG S-19264T (=DSM 44701T), isolated from a smear-ripened cheese.</title>
        <authorList>
            <consortium name="US DOE Joint Genome Institute (JGI-PGF)"/>
            <person name="Walter F."/>
            <person name="Albersmeier A."/>
            <person name="Kalinowski J."/>
            <person name="Ruckert C."/>
        </authorList>
    </citation>
    <scope>NUCLEOTIDE SEQUENCE</scope>
    <source>
        <strain evidence="2">CGMCC 1.15179</strain>
    </source>
</reference>